<gene>
    <name evidence="5" type="ORF">RHGRI_027846</name>
</gene>
<sequence length="297" mass="32834">MIKLLVNGHVQQRILMLTNGGISDDEYSDISRGGGNGFATQKGNTSSQKPTLRKRSIFKASDLSLKRNQKGPMNQELKIWTLASEEGWLLNAEAWHCTQTLDLENSFESQIEESFLNQVVTLSQAGLLLIANAKKNAVCYTVRTQAIQQYDFNLSQCLPPPLESMVSEKSDLIVTQTVCTYSDYENEPMMRHISSSGSMDATTFADPSSLESRPIALPTVSSNIDISCVASPPLPLSPRLSKKLSSLRSPTNGFEPGPVVDDCGRDPHIVEYSVDGQMDSLERIDFCNRALLYKSFE</sequence>
<dbReference type="GO" id="GO:0000932">
    <property type="term" value="C:P-body"/>
    <property type="evidence" value="ECO:0007669"/>
    <property type="project" value="TreeGrafter"/>
</dbReference>
<evidence type="ECO:0000256" key="1">
    <source>
        <dbReference type="ARBA" id="ARBA00004496"/>
    </source>
</evidence>
<name>A0AAV6J2M9_9ERIC</name>
<reference evidence="5" key="1">
    <citation type="submission" date="2020-08" db="EMBL/GenBank/DDBJ databases">
        <title>Plant Genome Project.</title>
        <authorList>
            <person name="Zhang R.-G."/>
        </authorList>
    </citation>
    <scope>NUCLEOTIDE SEQUENCE</scope>
    <source>
        <strain evidence="5">WSP0</strain>
        <tissue evidence="5">Leaf</tissue>
    </source>
</reference>
<accession>A0AAV6J2M9</accession>
<dbReference type="GO" id="GO:0031087">
    <property type="term" value="P:deadenylation-independent decapping of nuclear-transcribed mRNA"/>
    <property type="evidence" value="ECO:0007669"/>
    <property type="project" value="InterPro"/>
</dbReference>
<protein>
    <submittedName>
        <fullName evidence="5">Uncharacterized protein</fullName>
    </submittedName>
</protein>
<keyword evidence="3" id="KW-0853">WD repeat</keyword>
<organism evidence="5 6">
    <name type="scientific">Rhododendron griersonianum</name>
    <dbReference type="NCBI Taxonomy" id="479676"/>
    <lineage>
        <taxon>Eukaryota</taxon>
        <taxon>Viridiplantae</taxon>
        <taxon>Streptophyta</taxon>
        <taxon>Embryophyta</taxon>
        <taxon>Tracheophyta</taxon>
        <taxon>Spermatophyta</taxon>
        <taxon>Magnoliopsida</taxon>
        <taxon>eudicotyledons</taxon>
        <taxon>Gunneridae</taxon>
        <taxon>Pentapetalae</taxon>
        <taxon>asterids</taxon>
        <taxon>Ericales</taxon>
        <taxon>Ericaceae</taxon>
        <taxon>Ericoideae</taxon>
        <taxon>Rhodoreae</taxon>
        <taxon>Rhododendron</taxon>
    </lineage>
</organism>
<keyword evidence="6" id="KW-1185">Reference proteome</keyword>
<dbReference type="PANTHER" id="PTHR15598:SF5">
    <property type="entry name" value="ENHANCER OF MRNA-DECAPPING PROTEIN 4"/>
    <property type="match status" value="1"/>
</dbReference>
<evidence type="ECO:0000313" key="5">
    <source>
        <dbReference type="EMBL" id="KAG5533789.1"/>
    </source>
</evidence>
<evidence type="ECO:0000256" key="2">
    <source>
        <dbReference type="ARBA" id="ARBA00022490"/>
    </source>
</evidence>
<keyword evidence="4" id="KW-0677">Repeat</keyword>
<evidence type="ECO:0000313" key="6">
    <source>
        <dbReference type="Proteomes" id="UP000823749"/>
    </source>
</evidence>
<keyword evidence="2" id="KW-0963">Cytoplasm</keyword>
<dbReference type="InterPro" id="IPR045152">
    <property type="entry name" value="EDC4-like"/>
</dbReference>
<evidence type="ECO:0000256" key="3">
    <source>
        <dbReference type="ARBA" id="ARBA00022574"/>
    </source>
</evidence>
<comment type="caution">
    <text evidence="5">The sequence shown here is derived from an EMBL/GenBank/DDBJ whole genome shotgun (WGS) entry which is preliminary data.</text>
</comment>
<comment type="subcellular location">
    <subcellularLocation>
        <location evidence="1">Cytoplasm</location>
    </subcellularLocation>
</comment>
<dbReference type="EMBL" id="JACTNZ010000009">
    <property type="protein sequence ID" value="KAG5533789.1"/>
    <property type="molecule type" value="Genomic_DNA"/>
</dbReference>
<evidence type="ECO:0000256" key="4">
    <source>
        <dbReference type="ARBA" id="ARBA00022737"/>
    </source>
</evidence>
<dbReference type="PANTHER" id="PTHR15598">
    <property type="entry name" value="ENHANCER OF MRNA-DECAPPING PROTEIN 4"/>
    <property type="match status" value="1"/>
</dbReference>
<proteinExistence type="predicted"/>
<dbReference type="AlphaFoldDB" id="A0AAV6J2M9"/>
<dbReference type="Proteomes" id="UP000823749">
    <property type="component" value="Chromosome 9"/>
</dbReference>